<evidence type="ECO:0000313" key="4">
    <source>
        <dbReference type="Proteomes" id="UP001198565"/>
    </source>
</evidence>
<name>A0ABS7QNW0_9ACTN</name>
<feature type="domain" description="VOC" evidence="2">
    <location>
        <begin position="135"/>
        <end position="277"/>
    </location>
</feature>
<comment type="caution">
    <text evidence="3">The sequence shown here is derived from an EMBL/GenBank/DDBJ whole genome shotgun (WGS) entry which is preliminary data.</text>
</comment>
<keyword evidence="4" id="KW-1185">Reference proteome</keyword>
<organism evidence="3 4">
    <name type="scientific">Streptantibioticus parmotrematis</name>
    <dbReference type="NCBI Taxonomy" id="2873249"/>
    <lineage>
        <taxon>Bacteria</taxon>
        <taxon>Bacillati</taxon>
        <taxon>Actinomycetota</taxon>
        <taxon>Actinomycetes</taxon>
        <taxon>Kitasatosporales</taxon>
        <taxon>Streptomycetaceae</taxon>
        <taxon>Streptantibioticus</taxon>
    </lineage>
</organism>
<dbReference type="CDD" id="cd07247">
    <property type="entry name" value="SgaA_N_like"/>
    <property type="match status" value="2"/>
</dbReference>
<proteinExistence type="predicted"/>
<gene>
    <name evidence="3" type="ORF">K7472_08375</name>
</gene>
<dbReference type="InterPro" id="IPR037523">
    <property type="entry name" value="VOC_core"/>
</dbReference>
<feature type="domain" description="VOC" evidence="2">
    <location>
        <begin position="8"/>
        <end position="121"/>
    </location>
</feature>
<evidence type="ECO:0000313" key="3">
    <source>
        <dbReference type="EMBL" id="MBY8884862.1"/>
    </source>
</evidence>
<dbReference type="Gene3D" id="3.10.180.10">
    <property type="entry name" value="2,3-Dihydroxybiphenyl 1,2-Dioxygenase, domain 1"/>
    <property type="match status" value="2"/>
</dbReference>
<dbReference type="PROSITE" id="PS51819">
    <property type="entry name" value="VOC"/>
    <property type="match status" value="2"/>
</dbReference>
<evidence type="ECO:0000259" key="2">
    <source>
        <dbReference type="PROSITE" id="PS51819"/>
    </source>
</evidence>
<evidence type="ECO:0000256" key="1">
    <source>
        <dbReference type="SAM" id="MobiDB-lite"/>
    </source>
</evidence>
<dbReference type="Proteomes" id="UP001198565">
    <property type="component" value="Unassembled WGS sequence"/>
</dbReference>
<dbReference type="PANTHER" id="PTHR33993:SF10">
    <property type="entry name" value="CONSERVED PROTEIN"/>
    <property type="match status" value="1"/>
</dbReference>
<protein>
    <submittedName>
        <fullName evidence="3">VOC family protein</fullName>
    </submittedName>
</protein>
<sequence length="284" mass="30836">MAAFVEGEPCWADAMLPDLEAGKRFYGELLGWTFDEGDDERHSYTLARRDDKIVAGLIAKPDGRMPTVWNVYFASPDLPGTAARVRKAGGQIITGPAVVGEAGSLLMAADPGDAVFGVWQGAGHVGFQERNGPGSFCWTELYARDKDAVDPFYRQVFGFDAEQIGQADGPFDYEVWTVKGERGPEGGGAVQGEDAEGEEAEREEKVYVGGRMRMGADSPAELPSHFVVYFGVEDCDRAVATVRRLGGKVDREPQDSPHGRLASVVDNQGTHFTVIDISRRTGQE</sequence>
<dbReference type="EMBL" id="JAINVZ010000004">
    <property type="protein sequence ID" value="MBY8884862.1"/>
    <property type="molecule type" value="Genomic_DNA"/>
</dbReference>
<accession>A0ABS7QNW0</accession>
<dbReference type="InterPro" id="IPR029068">
    <property type="entry name" value="Glyas_Bleomycin-R_OHBP_Dase"/>
</dbReference>
<dbReference type="InterPro" id="IPR004360">
    <property type="entry name" value="Glyas_Fos-R_dOase_dom"/>
</dbReference>
<dbReference type="Pfam" id="PF00903">
    <property type="entry name" value="Glyoxalase"/>
    <property type="match status" value="2"/>
</dbReference>
<feature type="region of interest" description="Disordered" evidence="1">
    <location>
        <begin position="182"/>
        <end position="201"/>
    </location>
</feature>
<dbReference type="RefSeq" id="WP_222975664.1">
    <property type="nucleotide sequence ID" value="NZ_JAINVZ010000004.1"/>
</dbReference>
<dbReference type="PANTHER" id="PTHR33993">
    <property type="entry name" value="GLYOXALASE-RELATED"/>
    <property type="match status" value="1"/>
</dbReference>
<dbReference type="InterPro" id="IPR052164">
    <property type="entry name" value="Anthracycline_SecMetBiosynth"/>
</dbReference>
<dbReference type="SUPFAM" id="SSF54593">
    <property type="entry name" value="Glyoxalase/Bleomycin resistance protein/Dihydroxybiphenyl dioxygenase"/>
    <property type="match status" value="2"/>
</dbReference>
<reference evidence="3 4" key="1">
    <citation type="submission" date="2021-08" db="EMBL/GenBank/DDBJ databases">
        <title>Streptomyces sp. PTM05 isolated from lichen.</title>
        <authorList>
            <person name="Somphong A."/>
            <person name="Phongsopitanun W."/>
            <person name="Tanasupawat S."/>
        </authorList>
    </citation>
    <scope>NUCLEOTIDE SEQUENCE [LARGE SCALE GENOMIC DNA]</scope>
    <source>
        <strain evidence="3 4">Ptm05</strain>
    </source>
</reference>